<accession>A0A0N9NGP1</accession>
<dbReference type="InterPro" id="IPR005372">
    <property type="entry name" value="UPF0182"/>
</dbReference>
<dbReference type="GO" id="GO:0016020">
    <property type="term" value="C:membrane"/>
    <property type="evidence" value="ECO:0007669"/>
    <property type="project" value="InterPro"/>
</dbReference>
<dbReference type="NCBIfam" id="NF000825">
    <property type="entry name" value="PRK00068.1"/>
    <property type="match status" value="1"/>
</dbReference>
<dbReference type="Pfam" id="PF03699">
    <property type="entry name" value="UPF0182"/>
    <property type="match status" value="1"/>
</dbReference>
<dbReference type="EMBL" id="CP011853">
    <property type="protein sequence ID" value="ALG86936.1"/>
    <property type="molecule type" value="Genomic_DNA"/>
</dbReference>
<dbReference type="KEGG" id="goq:ACH46_15010"/>
<feature type="transmembrane region" description="Helical" evidence="6">
    <location>
        <begin position="174"/>
        <end position="193"/>
    </location>
</feature>
<evidence type="ECO:0000256" key="3">
    <source>
        <dbReference type="ARBA" id="ARBA00022989"/>
    </source>
</evidence>
<dbReference type="Proteomes" id="UP000063789">
    <property type="component" value="Chromosome"/>
</dbReference>
<keyword evidence="3 6" id="KW-1133">Transmembrane helix</keyword>
<dbReference type="GO" id="GO:0005576">
    <property type="term" value="C:extracellular region"/>
    <property type="evidence" value="ECO:0007669"/>
    <property type="project" value="TreeGrafter"/>
</dbReference>
<organism evidence="7 8">
    <name type="scientific">Gordonia phthalatica</name>
    <dbReference type="NCBI Taxonomy" id="1136941"/>
    <lineage>
        <taxon>Bacteria</taxon>
        <taxon>Bacillati</taxon>
        <taxon>Actinomycetota</taxon>
        <taxon>Actinomycetes</taxon>
        <taxon>Mycobacteriales</taxon>
        <taxon>Gordoniaceae</taxon>
        <taxon>Gordonia</taxon>
    </lineage>
</organism>
<name>A0A0N9NGP1_9ACTN</name>
<evidence type="ECO:0000256" key="4">
    <source>
        <dbReference type="ARBA" id="ARBA00023136"/>
    </source>
</evidence>
<evidence type="ECO:0000256" key="5">
    <source>
        <dbReference type="SAM" id="MobiDB-lite"/>
    </source>
</evidence>
<dbReference type="AlphaFoldDB" id="A0A0N9NGP1"/>
<feature type="transmembrane region" description="Helical" evidence="6">
    <location>
        <begin position="289"/>
        <end position="309"/>
    </location>
</feature>
<reference evidence="7 8" key="2">
    <citation type="journal article" date="2017" name="Int. J. Syst. Evol. Microbiol.">
        <title>Gordonia phthalatica sp. nov., a di-n-butyl phthalate-degrading bacterium isolated from activated sludge.</title>
        <authorList>
            <person name="Jin D."/>
            <person name="Kong X."/>
            <person name="Jia M."/>
            <person name="Yu X."/>
            <person name="Wang X."/>
            <person name="Zhuang X."/>
            <person name="Deng Y."/>
            <person name="Bai Z."/>
        </authorList>
    </citation>
    <scope>NUCLEOTIDE SEQUENCE [LARGE SCALE GENOMIC DNA]</scope>
    <source>
        <strain evidence="7 8">QH-11</strain>
    </source>
</reference>
<evidence type="ECO:0000256" key="1">
    <source>
        <dbReference type="ARBA" id="ARBA00022475"/>
    </source>
</evidence>
<dbReference type="PANTHER" id="PTHR39344:SF1">
    <property type="entry name" value="UPF0182 PROTEIN SLL1060"/>
    <property type="match status" value="1"/>
</dbReference>
<sequence>MSMTGSTGRPTLSRRAKILLGIGVGILILVLVGPQVVALTTDWMWFSDVDYTSVMSTMITTRLVIFAVVALIVGAIVFGALFAAYRVRPDFVMLASPNDPLSRYRTAIGVRPKVSMLVPSAFIGIMAGLIAQGSWSTVQMFLHRESFGTTDPQFGLDIGFYAFTLPFLRMVLDILFISLVIAFIGNLITHYVFGGLRLGGGGRRGGLTRAARIQLAVIAGLFMIAKAVGYWFDRYDLLSNGRRGDIFTGASYTDINFVLPSKLILMAIAIVCALAFFAAIVLRDLRIPALAAVLMLVSALTIGVVWPAAMEQFSVKPSAVTKEAEYIQRNIAATTDAYRIRNGVDVTYEQNWASKPADPNKVNSDEATLSNIRILDPMVLSKAFEQRQQLKNFYGFPNQLALDRYTVTEKVDGSDQTVQRQRDFVVAARELDPSKYDDNQNNWINKHTVYTHGNGFIAAQANKVDEASGNDSRSDKGGQPVFLVSDSTTIGTDGYKSSPIQVKQPRIYFGELIAKVDPDYSIVGSLDGSDREYDGDDKTYTYTAKSGVPLSNMGTRLLYALKYGERNFLLSDQINDNSRLLYNRDPRDRVKKVAPWLTVDSKTYPAVMADGSIKWIVDGYTTLKNYPYAQRMSLADATADSRETTAGQTGRTQEDKEVSYARNSVKATVDAYTGEVTLYQFDTSDPVLKTWMKVFPGTVEPRSELDKKPDLLAHVRYPEDLFKLQRALLTKYHVSDAATFYRSNNFWTVPNDPTTDENRLQQPPYYFTAARPFDSGSQYQLTSVVTALNRPNLAAYMTVGSDPDGYGKISVKVLPTARQAMGPQQAWENMTSNGTVASDRKLVEDTTKVTYGNLLALNVGGNGLLYVQPMYTEAKAGNSSIPKLYRVLTYYNAASGADAANVGYAPTVAEALAQVGISPTAATAPEKDGGTPSTPGTPEQPKPPVEKPEKPSTGDNAARDAAVKEIGAALENVRKAQSSGDFKAYGEALDQLDKAVKKYESTGG</sequence>
<keyword evidence="2 6" id="KW-0812">Transmembrane</keyword>
<feature type="transmembrane region" description="Helical" evidence="6">
    <location>
        <begin position="263"/>
        <end position="282"/>
    </location>
</feature>
<gene>
    <name evidence="7" type="ORF">ACH46_15010</name>
</gene>
<dbReference type="PATRIC" id="fig|1136941.3.peg.3065"/>
<reference evidence="8" key="1">
    <citation type="submission" date="2015-06" db="EMBL/GenBank/DDBJ databases">
        <title>Complete genome sequence and metabolic analysis of phthalate degradation pathway in Gordonia sp. QH-11.</title>
        <authorList>
            <person name="Jin D."/>
            <person name="Kong X."/>
            <person name="Bai Z."/>
        </authorList>
    </citation>
    <scope>NUCLEOTIDE SEQUENCE [LARGE SCALE GENOMIC DNA]</scope>
    <source>
        <strain evidence="8">QH-11</strain>
    </source>
</reference>
<feature type="transmembrane region" description="Helical" evidence="6">
    <location>
        <begin position="213"/>
        <end position="232"/>
    </location>
</feature>
<feature type="region of interest" description="Disordered" evidence="5">
    <location>
        <begin position="921"/>
        <end position="961"/>
    </location>
</feature>
<feature type="region of interest" description="Disordered" evidence="5">
    <location>
        <begin position="637"/>
        <end position="658"/>
    </location>
</feature>
<feature type="transmembrane region" description="Helical" evidence="6">
    <location>
        <begin position="62"/>
        <end position="85"/>
    </location>
</feature>
<protein>
    <submittedName>
        <fullName evidence="7">Uncharacterized protein</fullName>
    </submittedName>
</protein>
<feature type="compositionally biased region" description="Basic and acidic residues" evidence="5">
    <location>
        <begin position="944"/>
        <end position="961"/>
    </location>
</feature>
<evidence type="ECO:0000256" key="2">
    <source>
        <dbReference type="ARBA" id="ARBA00022692"/>
    </source>
</evidence>
<evidence type="ECO:0000256" key="6">
    <source>
        <dbReference type="SAM" id="Phobius"/>
    </source>
</evidence>
<feature type="transmembrane region" description="Helical" evidence="6">
    <location>
        <begin position="114"/>
        <end position="135"/>
    </location>
</feature>
<evidence type="ECO:0000313" key="8">
    <source>
        <dbReference type="Proteomes" id="UP000063789"/>
    </source>
</evidence>
<keyword evidence="8" id="KW-1185">Reference proteome</keyword>
<evidence type="ECO:0000313" key="7">
    <source>
        <dbReference type="EMBL" id="ALG86936.1"/>
    </source>
</evidence>
<keyword evidence="4 6" id="KW-0472">Membrane</keyword>
<proteinExistence type="predicted"/>
<keyword evidence="1" id="KW-1003">Cell membrane</keyword>
<dbReference type="PANTHER" id="PTHR39344">
    <property type="entry name" value="UPF0182 PROTEIN SLL1060"/>
    <property type="match status" value="1"/>
</dbReference>